<accession>A0AA38CHH5</accession>
<dbReference type="AlphaFoldDB" id="A0AA38CHH5"/>
<reference evidence="1 2" key="1">
    <citation type="journal article" date="2021" name="Nat. Plants">
        <title>The Taxus genome provides insights into paclitaxel biosynthesis.</title>
        <authorList>
            <person name="Xiong X."/>
            <person name="Gou J."/>
            <person name="Liao Q."/>
            <person name="Li Y."/>
            <person name="Zhou Q."/>
            <person name="Bi G."/>
            <person name="Li C."/>
            <person name="Du R."/>
            <person name="Wang X."/>
            <person name="Sun T."/>
            <person name="Guo L."/>
            <person name="Liang H."/>
            <person name="Lu P."/>
            <person name="Wu Y."/>
            <person name="Zhang Z."/>
            <person name="Ro D.K."/>
            <person name="Shang Y."/>
            <person name="Huang S."/>
            <person name="Yan J."/>
        </authorList>
    </citation>
    <scope>NUCLEOTIDE SEQUENCE [LARGE SCALE GENOMIC DNA]</scope>
    <source>
        <strain evidence="1">Ta-2019</strain>
    </source>
</reference>
<evidence type="ECO:0000313" key="2">
    <source>
        <dbReference type="Proteomes" id="UP000824469"/>
    </source>
</evidence>
<organism evidence="1 2">
    <name type="scientific">Taxus chinensis</name>
    <name type="common">Chinese yew</name>
    <name type="synonym">Taxus wallichiana var. chinensis</name>
    <dbReference type="NCBI Taxonomy" id="29808"/>
    <lineage>
        <taxon>Eukaryota</taxon>
        <taxon>Viridiplantae</taxon>
        <taxon>Streptophyta</taxon>
        <taxon>Embryophyta</taxon>
        <taxon>Tracheophyta</taxon>
        <taxon>Spermatophyta</taxon>
        <taxon>Pinopsida</taxon>
        <taxon>Pinidae</taxon>
        <taxon>Conifers II</taxon>
        <taxon>Cupressales</taxon>
        <taxon>Taxaceae</taxon>
        <taxon>Taxus</taxon>
    </lineage>
</organism>
<proteinExistence type="predicted"/>
<protein>
    <submittedName>
        <fullName evidence="1">Uncharacterized protein</fullName>
    </submittedName>
</protein>
<feature type="non-terminal residue" evidence="1">
    <location>
        <position position="102"/>
    </location>
</feature>
<dbReference type="EMBL" id="JAHRHJ020000009">
    <property type="protein sequence ID" value="KAH9300635.1"/>
    <property type="molecule type" value="Genomic_DNA"/>
</dbReference>
<name>A0AA38CHH5_TAXCH</name>
<keyword evidence="2" id="KW-1185">Reference proteome</keyword>
<comment type="caution">
    <text evidence="1">The sequence shown here is derived from an EMBL/GenBank/DDBJ whole genome shotgun (WGS) entry which is preliminary data.</text>
</comment>
<sequence>MGNEEVECDVSSEEDAYDIVDFEASVEGSVEDDEEVDDRLFPSPRQSLAVTKNAQGSVGIIVDLCNIMPLATLFDMQIETLIIFDRVDQVANNDLDIKEMPI</sequence>
<dbReference type="Proteomes" id="UP000824469">
    <property type="component" value="Unassembled WGS sequence"/>
</dbReference>
<evidence type="ECO:0000313" key="1">
    <source>
        <dbReference type="EMBL" id="KAH9300635.1"/>
    </source>
</evidence>
<gene>
    <name evidence="1" type="ORF">KI387_012218</name>
</gene>